<protein>
    <submittedName>
        <fullName evidence="2">Uncharacterized protein</fullName>
    </submittedName>
</protein>
<evidence type="ECO:0000313" key="3">
    <source>
        <dbReference type="Proteomes" id="UP001292094"/>
    </source>
</evidence>
<organism evidence="2 3">
    <name type="scientific">Petrolisthes manimaculis</name>
    <dbReference type="NCBI Taxonomy" id="1843537"/>
    <lineage>
        <taxon>Eukaryota</taxon>
        <taxon>Metazoa</taxon>
        <taxon>Ecdysozoa</taxon>
        <taxon>Arthropoda</taxon>
        <taxon>Crustacea</taxon>
        <taxon>Multicrustacea</taxon>
        <taxon>Malacostraca</taxon>
        <taxon>Eumalacostraca</taxon>
        <taxon>Eucarida</taxon>
        <taxon>Decapoda</taxon>
        <taxon>Pleocyemata</taxon>
        <taxon>Anomura</taxon>
        <taxon>Galatheoidea</taxon>
        <taxon>Porcellanidae</taxon>
        <taxon>Petrolisthes</taxon>
    </lineage>
</organism>
<dbReference type="Proteomes" id="UP001292094">
    <property type="component" value="Unassembled WGS sequence"/>
</dbReference>
<sequence>MGGKQKKKEAAAERQQSGGRERKGKGKKQHKGEDNDDDHHHGGKQVPKGAGKTGEVGEAKVRQRAGKMVPQTFTSTVSLTDQQHDYELTNIDDREYLIKPKKNKNVHNRKYCIVSTWLENITT</sequence>
<accession>A0AAE1NW46</accession>
<feature type="region of interest" description="Disordered" evidence="1">
    <location>
        <begin position="1"/>
        <end position="74"/>
    </location>
</feature>
<reference evidence="2" key="1">
    <citation type="submission" date="2023-11" db="EMBL/GenBank/DDBJ databases">
        <title>Genome assemblies of two species of porcelain crab, Petrolisthes cinctipes and Petrolisthes manimaculis (Anomura: Porcellanidae).</title>
        <authorList>
            <person name="Angst P."/>
        </authorList>
    </citation>
    <scope>NUCLEOTIDE SEQUENCE</scope>
    <source>
        <strain evidence="2">PB745_02</strain>
        <tissue evidence="2">Gill</tissue>
    </source>
</reference>
<proteinExistence type="predicted"/>
<comment type="caution">
    <text evidence="2">The sequence shown here is derived from an EMBL/GenBank/DDBJ whole genome shotgun (WGS) entry which is preliminary data.</text>
</comment>
<feature type="compositionally biased region" description="Basic and acidic residues" evidence="1">
    <location>
        <begin position="31"/>
        <end position="40"/>
    </location>
</feature>
<dbReference type="EMBL" id="JAWZYT010003636">
    <property type="protein sequence ID" value="KAK4297435.1"/>
    <property type="molecule type" value="Genomic_DNA"/>
</dbReference>
<evidence type="ECO:0000313" key="2">
    <source>
        <dbReference type="EMBL" id="KAK4297435.1"/>
    </source>
</evidence>
<gene>
    <name evidence="2" type="ORF">Pmani_030132</name>
</gene>
<evidence type="ECO:0000256" key="1">
    <source>
        <dbReference type="SAM" id="MobiDB-lite"/>
    </source>
</evidence>
<keyword evidence="3" id="KW-1185">Reference proteome</keyword>
<name>A0AAE1NW46_9EUCA</name>
<dbReference type="AlphaFoldDB" id="A0AAE1NW46"/>